<keyword evidence="2" id="KW-1185">Reference proteome</keyword>
<dbReference type="AlphaFoldDB" id="B0CNX7"/>
<name>B0CNX7_LACBS</name>
<dbReference type="HOGENOM" id="CLU_709933_0_0_1"/>
<proteinExistence type="predicted"/>
<gene>
    <name evidence="1" type="ORF">LACBIDRAFT_291838</name>
</gene>
<evidence type="ECO:0000313" key="1">
    <source>
        <dbReference type="EMBL" id="EDR16018.1"/>
    </source>
</evidence>
<dbReference type="KEGG" id="lbc:LACBIDRAFT_291838"/>
<accession>B0CNX7</accession>
<dbReference type="OrthoDB" id="2996045at2759"/>
<dbReference type="RefSeq" id="XP_001874226.1">
    <property type="nucleotide sequence ID" value="XM_001874191.1"/>
</dbReference>
<protein>
    <submittedName>
        <fullName evidence="1">Predicted protein</fullName>
    </submittedName>
</protein>
<organism evidence="2">
    <name type="scientific">Laccaria bicolor (strain S238N-H82 / ATCC MYA-4686)</name>
    <name type="common">Bicoloured deceiver</name>
    <name type="synonym">Laccaria laccata var. bicolor</name>
    <dbReference type="NCBI Taxonomy" id="486041"/>
    <lineage>
        <taxon>Eukaryota</taxon>
        <taxon>Fungi</taxon>
        <taxon>Dikarya</taxon>
        <taxon>Basidiomycota</taxon>
        <taxon>Agaricomycotina</taxon>
        <taxon>Agaricomycetes</taxon>
        <taxon>Agaricomycetidae</taxon>
        <taxon>Agaricales</taxon>
        <taxon>Agaricineae</taxon>
        <taxon>Hydnangiaceae</taxon>
        <taxon>Laccaria</taxon>
    </lineage>
</organism>
<dbReference type="Proteomes" id="UP000001194">
    <property type="component" value="Unassembled WGS sequence"/>
</dbReference>
<dbReference type="InParanoid" id="B0CNX7"/>
<reference evidence="1 2" key="1">
    <citation type="journal article" date="2008" name="Nature">
        <title>The genome of Laccaria bicolor provides insights into mycorrhizal symbiosis.</title>
        <authorList>
            <person name="Martin F."/>
            <person name="Aerts A."/>
            <person name="Ahren D."/>
            <person name="Brun A."/>
            <person name="Danchin E.G.J."/>
            <person name="Duchaussoy F."/>
            <person name="Gibon J."/>
            <person name="Kohler A."/>
            <person name="Lindquist E."/>
            <person name="Pereda V."/>
            <person name="Salamov A."/>
            <person name="Shapiro H.J."/>
            <person name="Wuyts J."/>
            <person name="Blaudez D."/>
            <person name="Buee M."/>
            <person name="Brokstein P."/>
            <person name="Canbaeck B."/>
            <person name="Cohen D."/>
            <person name="Courty P.E."/>
            <person name="Coutinho P.M."/>
            <person name="Delaruelle C."/>
            <person name="Detter J.C."/>
            <person name="Deveau A."/>
            <person name="DiFazio S."/>
            <person name="Duplessis S."/>
            <person name="Fraissinet-Tachet L."/>
            <person name="Lucic E."/>
            <person name="Frey-Klett P."/>
            <person name="Fourrey C."/>
            <person name="Feussner I."/>
            <person name="Gay G."/>
            <person name="Grimwood J."/>
            <person name="Hoegger P.J."/>
            <person name="Jain P."/>
            <person name="Kilaru S."/>
            <person name="Labbe J."/>
            <person name="Lin Y.C."/>
            <person name="Legue V."/>
            <person name="Le Tacon F."/>
            <person name="Marmeisse R."/>
            <person name="Melayah D."/>
            <person name="Montanini B."/>
            <person name="Muratet M."/>
            <person name="Nehls U."/>
            <person name="Niculita-Hirzel H."/>
            <person name="Oudot-Le Secq M.P."/>
            <person name="Peter M."/>
            <person name="Quesneville H."/>
            <person name="Rajashekar B."/>
            <person name="Reich M."/>
            <person name="Rouhier N."/>
            <person name="Schmutz J."/>
            <person name="Yin T."/>
            <person name="Chalot M."/>
            <person name="Henrissat B."/>
            <person name="Kuees U."/>
            <person name="Lucas S."/>
            <person name="Van de Peer Y."/>
            <person name="Podila G.K."/>
            <person name="Polle A."/>
            <person name="Pukkila P.J."/>
            <person name="Richardson P.M."/>
            <person name="Rouze P."/>
            <person name="Sanders I.R."/>
            <person name="Stajich J.E."/>
            <person name="Tunlid A."/>
            <person name="Tuskan G."/>
            <person name="Grigoriev I.V."/>
        </authorList>
    </citation>
    <scope>NUCLEOTIDE SEQUENCE [LARGE SCALE GENOMIC DNA]</scope>
    <source>
        <strain evidence="2">S238N-H82 / ATCC MYA-4686</strain>
    </source>
</reference>
<dbReference type="GeneID" id="6069129"/>
<sequence length="463" mass="51101">MPPNSSLVSDCASSASPSRATSLFLDWTDRAKVVLTVTPPLEQVPKILVEGPFPTSFLHDEPEFQSRVKKWASTLRTVDQDEFGILTALPTLAFAFNRSCKTSNKRSKEHAQRRGIDDIIELAFSARRDRHCDFATEESYRLVASLGNPDAVSDTLVTIPSETILDIIGEGRLSFQYPSLSEHLYWSTGRSTDGFSIIGLAGEFKKDENGCNKNQVIMALATAQAQRKALGLQHSIIMGAIASCGHVQILSSYRKSENSLVYIYAHKQLFDLSNPSHLVHLYVFFSKLERDFQGSLALELETWSIPMETAIWGHQWRSPEHSRKHCWTDAGEGGNAGNRGGAGNGGLVDVDGFNGGPEDVDGFDGDQYMDIMNWRDEVVKDGKADRAMCPSPSVPRLVAQFLSMMCSVSLGSSEARCVICGTYAHCSGFSVMQYSIPGLFMGMSYLNYVTVLPFMPAFMTFHL</sequence>
<dbReference type="EMBL" id="DS547091">
    <property type="protein sequence ID" value="EDR16018.1"/>
    <property type="molecule type" value="Genomic_DNA"/>
</dbReference>
<evidence type="ECO:0000313" key="2">
    <source>
        <dbReference type="Proteomes" id="UP000001194"/>
    </source>
</evidence>